<name>A0A139A4C8_GONPJ</name>
<dbReference type="OrthoDB" id="10261753at2759"/>
<gene>
    <name evidence="2" type="ORF">M427DRAFT_126666</name>
</gene>
<dbReference type="Pfam" id="PF04177">
    <property type="entry name" value="TAP42"/>
    <property type="match status" value="1"/>
</dbReference>
<dbReference type="OMA" id="EYELCEA"/>
<dbReference type="GO" id="GO:0005829">
    <property type="term" value="C:cytosol"/>
    <property type="evidence" value="ECO:0007669"/>
    <property type="project" value="TreeGrafter"/>
</dbReference>
<keyword evidence="3" id="KW-1185">Reference proteome</keyword>
<dbReference type="GO" id="GO:0051721">
    <property type="term" value="F:protein phosphatase 2A binding"/>
    <property type="evidence" value="ECO:0007669"/>
    <property type="project" value="TreeGrafter"/>
</dbReference>
<feature type="region of interest" description="Disordered" evidence="1">
    <location>
        <begin position="107"/>
        <end position="128"/>
    </location>
</feature>
<proteinExistence type="predicted"/>
<dbReference type="Gene3D" id="1.25.40.540">
    <property type="entry name" value="TAP42-like family"/>
    <property type="match status" value="1"/>
</dbReference>
<feature type="compositionally biased region" description="Basic and acidic residues" evidence="1">
    <location>
        <begin position="172"/>
        <end position="202"/>
    </location>
</feature>
<reference evidence="2 3" key="1">
    <citation type="journal article" date="2015" name="Genome Biol. Evol.">
        <title>Phylogenomic analyses indicate that early fungi evolved digesting cell walls of algal ancestors of land plants.</title>
        <authorList>
            <person name="Chang Y."/>
            <person name="Wang S."/>
            <person name="Sekimoto S."/>
            <person name="Aerts A.L."/>
            <person name="Choi C."/>
            <person name="Clum A."/>
            <person name="LaButti K.M."/>
            <person name="Lindquist E.A."/>
            <person name="Yee Ngan C."/>
            <person name="Ohm R.A."/>
            <person name="Salamov A.A."/>
            <person name="Grigoriev I.V."/>
            <person name="Spatafora J.W."/>
            <person name="Berbee M.L."/>
        </authorList>
    </citation>
    <scope>NUCLEOTIDE SEQUENCE [LARGE SCALE GENOMIC DNA]</scope>
    <source>
        <strain evidence="2 3">JEL478</strain>
    </source>
</reference>
<sequence>MGDLISSNELLEDIGTGDLRFLGVDFYLGELELLRSGPAVDRMDVVSKAKRHLDSFISTCKVTGLTSREDEQYLEQQLCGGIKDAQKRREEKLARFKREKLAKQKIKDLQERVSTSNSRNTSSDDSALDDDLDRSLVLATLDLCLQKALDSLGLTTDEMGLLAKMRAARITDEEKQKHAEGTRADHRERSRGIKDGRTDWKLDVAGSSSNGKNGPLLSSDGKPLRPFIITSERERLREGVFKPDWPLPTMSIDEYLEIERQRGNILTGGGEQPEKEEIDDNDEAALDAELLKQRKFDDFKDSVRRGSGNRHRKG</sequence>
<accession>A0A139A4C8</accession>
<evidence type="ECO:0000313" key="2">
    <source>
        <dbReference type="EMBL" id="KXS11448.1"/>
    </source>
</evidence>
<feature type="compositionally biased region" description="Low complexity" evidence="1">
    <location>
        <begin position="112"/>
        <end position="125"/>
    </location>
</feature>
<protein>
    <submittedName>
        <fullName evidence="2">TAP42-domain-containing protein</fullName>
    </submittedName>
</protein>
<dbReference type="InterPro" id="IPR038511">
    <property type="entry name" value="TAP42/TAP46-like_sf"/>
</dbReference>
<dbReference type="PANTHER" id="PTHR10933">
    <property type="entry name" value="IMMUNOGLOBULIN-BINDING PROTEIN 1"/>
    <property type="match status" value="1"/>
</dbReference>
<dbReference type="GO" id="GO:0035303">
    <property type="term" value="P:regulation of dephosphorylation"/>
    <property type="evidence" value="ECO:0007669"/>
    <property type="project" value="TreeGrafter"/>
</dbReference>
<evidence type="ECO:0000256" key="1">
    <source>
        <dbReference type="SAM" id="MobiDB-lite"/>
    </source>
</evidence>
<evidence type="ECO:0000313" key="3">
    <source>
        <dbReference type="Proteomes" id="UP000070544"/>
    </source>
</evidence>
<dbReference type="AlphaFoldDB" id="A0A139A4C8"/>
<dbReference type="Proteomes" id="UP000070544">
    <property type="component" value="Unassembled WGS sequence"/>
</dbReference>
<dbReference type="PANTHER" id="PTHR10933:SF9">
    <property type="entry name" value="IMMUNOGLOBULIN-BINDING PROTEIN 1"/>
    <property type="match status" value="1"/>
</dbReference>
<dbReference type="GO" id="GO:0009966">
    <property type="term" value="P:regulation of signal transduction"/>
    <property type="evidence" value="ECO:0007669"/>
    <property type="project" value="InterPro"/>
</dbReference>
<dbReference type="InterPro" id="IPR007304">
    <property type="entry name" value="TAP46-like"/>
</dbReference>
<dbReference type="STRING" id="1344416.A0A139A4C8"/>
<organism evidence="2 3">
    <name type="scientific">Gonapodya prolifera (strain JEL478)</name>
    <name type="common">Monoblepharis prolifera</name>
    <dbReference type="NCBI Taxonomy" id="1344416"/>
    <lineage>
        <taxon>Eukaryota</taxon>
        <taxon>Fungi</taxon>
        <taxon>Fungi incertae sedis</taxon>
        <taxon>Chytridiomycota</taxon>
        <taxon>Chytridiomycota incertae sedis</taxon>
        <taxon>Monoblepharidomycetes</taxon>
        <taxon>Monoblepharidales</taxon>
        <taxon>Gonapodyaceae</taxon>
        <taxon>Gonapodya</taxon>
    </lineage>
</organism>
<feature type="region of interest" description="Disordered" evidence="1">
    <location>
        <begin position="172"/>
        <end position="224"/>
    </location>
</feature>
<dbReference type="EMBL" id="KQ965802">
    <property type="protein sequence ID" value="KXS11448.1"/>
    <property type="molecule type" value="Genomic_DNA"/>
</dbReference>